<dbReference type="STRING" id="2070753.A0A3A2ZCI9"/>
<proteinExistence type="predicted"/>
<dbReference type="SUPFAM" id="SSF48371">
    <property type="entry name" value="ARM repeat"/>
    <property type="match status" value="1"/>
</dbReference>
<dbReference type="AlphaFoldDB" id="A0A3A2ZCI9"/>
<feature type="region of interest" description="Disordered" evidence="1">
    <location>
        <begin position="433"/>
        <end position="454"/>
    </location>
</feature>
<dbReference type="Proteomes" id="UP000266188">
    <property type="component" value="Unassembled WGS sequence"/>
</dbReference>
<reference evidence="3" key="1">
    <citation type="submission" date="2017-02" db="EMBL/GenBank/DDBJ databases">
        <authorList>
            <person name="Tafer H."/>
            <person name="Lopandic K."/>
        </authorList>
    </citation>
    <scope>NUCLEOTIDE SEQUENCE [LARGE SCALE GENOMIC DNA]</scope>
    <source>
        <strain evidence="3">CBS 366.77</strain>
    </source>
</reference>
<evidence type="ECO:0000313" key="3">
    <source>
        <dbReference type="Proteomes" id="UP000266188"/>
    </source>
</evidence>
<organism evidence="2 3">
    <name type="scientific">Aspergillus sclerotialis</name>
    <dbReference type="NCBI Taxonomy" id="2070753"/>
    <lineage>
        <taxon>Eukaryota</taxon>
        <taxon>Fungi</taxon>
        <taxon>Dikarya</taxon>
        <taxon>Ascomycota</taxon>
        <taxon>Pezizomycotina</taxon>
        <taxon>Eurotiomycetes</taxon>
        <taxon>Eurotiomycetidae</taxon>
        <taxon>Eurotiales</taxon>
        <taxon>Aspergillaceae</taxon>
        <taxon>Aspergillus</taxon>
        <taxon>Aspergillus subgen. Polypaecilum</taxon>
    </lineage>
</organism>
<protein>
    <submittedName>
        <fullName evidence="2">Uncharacterized protein</fullName>
    </submittedName>
</protein>
<comment type="caution">
    <text evidence="2">The sequence shown here is derived from an EMBL/GenBank/DDBJ whole genome shotgun (WGS) entry which is preliminary data.</text>
</comment>
<dbReference type="Gene3D" id="1.25.10.10">
    <property type="entry name" value="Leucine-rich Repeat Variant"/>
    <property type="match status" value="1"/>
</dbReference>
<dbReference type="InterPro" id="IPR011989">
    <property type="entry name" value="ARM-like"/>
</dbReference>
<dbReference type="EMBL" id="MVGC01000348">
    <property type="protein sequence ID" value="RJE20003.1"/>
    <property type="molecule type" value="Genomic_DNA"/>
</dbReference>
<evidence type="ECO:0000313" key="2">
    <source>
        <dbReference type="EMBL" id="RJE20003.1"/>
    </source>
</evidence>
<dbReference type="InterPro" id="IPR016024">
    <property type="entry name" value="ARM-type_fold"/>
</dbReference>
<evidence type="ECO:0000256" key="1">
    <source>
        <dbReference type="SAM" id="MobiDB-lite"/>
    </source>
</evidence>
<dbReference type="OrthoDB" id="515401at2759"/>
<sequence>MDPAAQRCLDSVNWTSLHHAYGEATDVPDNLRALLSPNKSDRSDAYEALYSNIFHQTTRYEATAYAVPYLLRILESPTTPAPASVINYLVDLALGIPSTFLPQGVDIIAWRQRARKINTPGYENEYNAEQDELVSQARDENQRKMREYVRRVGLERQRRDAKYELATYDAVCVGVPLFQKLLEDEDVEVRAFAAYALAWFPGEGAAGRNSSSAVALQRVLDREDEDIMVLSSAIIALGLLNGCWKDGGVVSERTDDFICRLREYRASTRPSLVRFAAAVSSVRLLHYLPEDVSVLASVLANRSFIPKSDAQKSDGLGFPFHDGDLFQYSGKALNTLDLEEYPGVMPTLLDAFPRSGRVEAFELAEVVLELAFGPRPEDKDGRPVESLNEIQRQTVTTLARLGMTHWRGSILGDILQEWNIPGGSRDECRRYIGLPVGGKGEGSDEGSDGESYEE</sequence>
<name>A0A3A2ZCI9_9EURO</name>
<feature type="compositionally biased region" description="Acidic residues" evidence="1">
    <location>
        <begin position="443"/>
        <end position="454"/>
    </location>
</feature>
<accession>A0A3A2ZCI9</accession>
<gene>
    <name evidence="2" type="ORF">PHISCL_07650</name>
</gene>
<keyword evidence="3" id="KW-1185">Reference proteome</keyword>